<evidence type="ECO:0000256" key="7">
    <source>
        <dbReference type="SAM" id="MobiDB-lite"/>
    </source>
</evidence>
<dbReference type="InterPro" id="IPR027777">
    <property type="entry name" value="DCTN6"/>
</dbReference>
<comment type="similarity">
    <text evidence="2">Belongs to the dynactin subunits 5/6 family. Dynactin subunit 6 subfamily.</text>
</comment>
<protein>
    <recommendedName>
        <fullName evidence="3">Dynactin subunit 6</fullName>
    </recommendedName>
</protein>
<dbReference type="InterPro" id="IPR011004">
    <property type="entry name" value="Trimer_LpxA-like_sf"/>
</dbReference>
<feature type="compositionally biased region" description="Polar residues" evidence="7">
    <location>
        <begin position="46"/>
        <end position="57"/>
    </location>
</feature>
<keyword evidence="9" id="KW-1185">Reference proteome</keyword>
<comment type="function">
    <text evidence="6">Part of the dynactin complex that activates the molecular motor dynein for ultra-processive transport along microtubules.</text>
</comment>
<evidence type="ECO:0000313" key="9">
    <source>
        <dbReference type="Proteomes" id="UP001610335"/>
    </source>
</evidence>
<dbReference type="PANTHER" id="PTHR13072:SF0">
    <property type="entry name" value="DYNACTIN SUBUNIT 6"/>
    <property type="match status" value="1"/>
</dbReference>
<proteinExistence type="inferred from homology"/>
<comment type="caution">
    <text evidence="8">The sequence shown here is derived from an EMBL/GenBank/DDBJ whole genome shotgun (WGS) entry which is preliminary data.</text>
</comment>
<feature type="region of interest" description="Disordered" evidence="7">
    <location>
        <begin position="1"/>
        <end position="57"/>
    </location>
</feature>
<gene>
    <name evidence="8" type="ORF">BDW59DRAFT_167642</name>
</gene>
<dbReference type="Gene3D" id="2.160.10.10">
    <property type="entry name" value="Hexapeptide repeat proteins"/>
    <property type="match status" value="1"/>
</dbReference>
<feature type="compositionally biased region" description="Low complexity" evidence="7">
    <location>
        <begin position="28"/>
        <end position="40"/>
    </location>
</feature>
<name>A0ABR4HC49_9EURO</name>
<keyword evidence="4" id="KW-0963">Cytoplasm</keyword>
<evidence type="ECO:0000256" key="6">
    <source>
        <dbReference type="ARBA" id="ARBA00034687"/>
    </source>
</evidence>
<evidence type="ECO:0000256" key="4">
    <source>
        <dbReference type="ARBA" id="ARBA00022490"/>
    </source>
</evidence>
<keyword evidence="5" id="KW-0206">Cytoskeleton</keyword>
<evidence type="ECO:0000256" key="2">
    <source>
        <dbReference type="ARBA" id="ARBA00007719"/>
    </source>
</evidence>
<dbReference type="Proteomes" id="UP001610335">
    <property type="component" value="Unassembled WGS sequence"/>
</dbReference>
<dbReference type="SUPFAM" id="SSF51161">
    <property type="entry name" value="Trimeric LpxA-like enzymes"/>
    <property type="match status" value="1"/>
</dbReference>
<comment type="subcellular location">
    <subcellularLocation>
        <location evidence="1">Cytoplasm</location>
        <location evidence="1">Cytoskeleton</location>
    </subcellularLocation>
</comment>
<evidence type="ECO:0000256" key="1">
    <source>
        <dbReference type="ARBA" id="ARBA00004245"/>
    </source>
</evidence>
<reference evidence="8 9" key="1">
    <citation type="submission" date="2024-07" db="EMBL/GenBank/DDBJ databases">
        <title>Section-level genome sequencing and comparative genomics of Aspergillus sections Usti and Cavernicolus.</title>
        <authorList>
            <consortium name="Lawrence Berkeley National Laboratory"/>
            <person name="Nybo J.L."/>
            <person name="Vesth T.C."/>
            <person name="Theobald S."/>
            <person name="Frisvad J.C."/>
            <person name="Larsen T.O."/>
            <person name="Kjaerboelling I."/>
            <person name="Rothschild-Mancinelli K."/>
            <person name="Lyhne E.K."/>
            <person name="Kogle M.E."/>
            <person name="Barry K."/>
            <person name="Clum A."/>
            <person name="Na H."/>
            <person name="Ledsgaard L."/>
            <person name="Lin J."/>
            <person name="Lipzen A."/>
            <person name="Kuo A."/>
            <person name="Riley R."/>
            <person name="Mondo S."/>
            <person name="LaButti K."/>
            <person name="Haridas S."/>
            <person name="Pangalinan J."/>
            <person name="Salamov A.A."/>
            <person name="Simmons B.A."/>
            <person name="Magnuson J.K."/>
            <person name="Chen J."/>
            <person name="Drula E."/>
            <person name="Henrissat B."/>
            <person name="Wiebenga A."/>
            <person name="Lubbers R.J."/>
            <person name="Gomes A.C."/>
            <person name="Makela M.R."/>
            <person name="Stajich J."/>
            <person name="Grigoriev I.V."/>
            <person name="Mortensen U.H."/>
            <person name="De vries R.P."/>
            <person name="Baker S.E."/>
            <person name="Andersen M.R."/>
        </authorList>
    </citation>
    <scope>NUCLEOTIDE SEQUENCE [LARGE SCALE GENOMIC DNA]</scope>
    <source>
        <strain evidence="8 9">CBS 600.67</strain>
    </source>
</reference>
<evidence type="ECO:0000256" key="5">
    <source>
        <dbReference type="ARBA" id="ARBA00023212"/>
    </source>
</evidence>
<evidence type="ECO:0000313" key="8">
    <source>
        <dbReference type="EMBL" id="KAL2813048.1"/>
    </source>
</evidence>
<dbReference type="PANTHER" id="PTHR13072">
    <property type="entry name" value="DYNACTIN 6"/>
    <property type="match status" value="1"/>
</dbReference>
<dbReference type="EMBL" id="JBFXLS010000154">
    <property type="protein sequence ID" value="KAL2813048.1"/>
    <property type="molecule type" value="Genomic_DNA"/>
</dbReference>
<organism evidence="8 9">
    <name type="scientific">Aspergillus cavernicola</name>
    <dbReference type="NCBI Taxonomy" id="176166"/>
    <lineage>
        <taxon>Eukaryota</taxon>
        <taxon>Fungi</taxon>
        <taxon>Dikarya</taxon>
        <taxon>Ascomycota</taxon>
        <taxon>Pezizomycotina</taxon>
        <taxon>Eurotiomycetes</taxon>
        <taxon>Eurotiomycetidae</taxon>
        <taxon>Eurotiales</taxon>
        <taxon>Aspergillaceae</taxon>
        <taxon>Aspergillus</taxon>
        <taxon>Aspergillus subgen. Nidulantes</taxon>
    </lineage>
</organism>
<evidence type="ECO:0000256" key="3">
    <source>
        <dbReference type="ARBA" id="ARBA00016573"/>
    </source>
</evidence>
<sequence>MDQRQPQPRQPISSSQNLLRPPPHHRPSTTTQPSTPRLPSAPVSAHPTSIISESSTFNGTYPVSIGRGAVIHPRAKIFATEGPVKIGEGCIVSEKCVIGAPPPVPGNNSDSKGSNSEELPITISANVTIGPLATIHPGVYLHSAVVVESHAVINRRVDIGGHSKICARCEIAEGARIKEWVVVWGVGRGFGLRRRVRTQGEVVNPLLVLDSGAGAGAGAGEKGKDGSGGLEGRVIEDARLRVLRKEREALARFISRMPERRK</sequence>
<feature type="compositionally biased region" description="Low complexity" evidence="7">
    <location>
        <begin position="1"/>
        <end position="19"/>
    </location>
</feature>
<accession>A0ABR4HC49</accession>